<keyword evidence="3" id="KW-1185">Reference proteome</keyword>
<proteinExistence type="predicted"/>
<reference evidence="2 3" key="1">
    <citation type="journal article" date="2013" name="Int. J. Syst. Evol. Microbiol.">
        <title>Tumebacillus flagellatus sp. nov., an alpha-amylase/pullulanase-producing bacterium isolated from cassava wastewater.</title>
        <authorList>
            <person name="Wang Q."/>
            <person name="Xie N."/>
            <person name="Qin Y."/>
            <person name="Shen N."/>
            <person name="Zhu J."/>
            <person name="Mi H."/>
            <person name="Huang R."/>
        </authorList>
    </citation>
    <scope>NUCLEOTIDE SEQUENCE [LARGE SCALE GENOMIC DNA]</scope>
    <source>
        <strain evidence="2 3">GST4</strain>
    </source>
</reference>
<feature type="chain" id="PRO_5001696214" evidence="1">
    <location>
        <begin position="26"/>
        <end position="160"/>
    </location>
</feature>
<keyword evidence="1" id="KW-0732">Signal</keyword>
<dbReference type="EMBL" id="JMIR01000024">
    <property type="protein sequence ID" value="KEO82325.1"/>
    <property type="molecule type" value="Genomic_DNA"/>
</dbReference>
<organism evidence="2 3">
    <name type="scientific">Tumebacillus flagellatus</name>
    <dbReference type="NCBI Taxonomy" id="1157490"/>
    <lineage>
        <taxon>Bacteria</taxon>
        <taxon>Bacillati</taxon>
        <taxon>Bacillota</taxon>
        <taxon>Bacilli</taxon>
        <taxon>Bacillales</taxon>
        <taxon>Alicyclobacillaceae</taxon>
        <taxon>Tumebacillus</taxon>
    </lineage>
</organism>
<protein>
    <submittedName>
        <fullName evidence="2">Uncharacterized protein</fullName>
    </submittedName>
</protein>
<dbReference type="Proteomes" id="UP000027931">
    <property type="component" value="Unassembled WGS sequence"/>
</dbReference>
<evidence type="ECO:0000313" key="3">
    <source>
        <dbReference type="Proteomes" id="UP000027931"/>
    </source>
</evidence>
<evidence type="ECO:0000256" key="1">
    <source>
        <dbReference type="SAM" id="SignalP"/>
    </source>
</evidence>
<gene>
    <name evidence="2" type="ORF">EL26_16230</name>
</gene>
<sequence>MKKIAACLATAGVLATALMPMMASASTVQNHATSVSPLSMYSVNSIKPEGSYSNAWGTASLSADDANLQFMWQLSPNDKSKTYTYNMGIDYYRGSTYVGTISMKSVTGAGVLSGYVPYPRYLPLTLYTAKLNGYWTASDGTTGSIGDYLGQATTPFYPNY</sequence>
<comment type="caution">
    <text evidence="2">The sequence shown here is derived from an EMBL/GenBank/DDBJ whole genome shotgun (WGS) entry which is preliminary data.</text>
</comment>
<dbReference type="RefSeq" id="WP_038090765.1">
    <property type="nucleotide sequence ID" value="NZ_JMIR01000024.1"/>
</dbReference>
<dbReference type="AlphaFoldDB" id="A0A074LP94"/>
<name>A0A074LP94_9BACL</name>
<evidence type="ECO:0000313" key="2">
    <source>
        <dbReference type="EMBL" id="KEO82325.1"/>
    </source>
</evidence>
<accession>A0A074LP94</accession>
<feature type="signal peptide" evidence="1">
    <location>
        <begin position="1"/>
        <end position="25"/>
    </location>
</feature>